<evidence type="ECO:0000313" key="5">
    <source>
        <dbReference type="Proteomes" id="UP001303115"/>
    </source>
</evidence>
<evidence type="ECO:0000256" key="1">
    <source>
        <dbReference type="ARBA" id="ARBA00033748"/>
    </source>
</evidence>
<dbReference type="AlphaFoldDB" id="A0AAN6P443"/>
<accession>A0AAN6P443</accession>
<feature type="region of interest" description="Disordered" evidence="2">
    <location>
        <begin position="460"/>
        <end position="489"/>
    </location>
</feature>
<dbReference type="GO" id="GO:0016705">
    <property type="term" value="F:oxidoreductase activity, acting on paired donors, with incorporation or reduction of molecular oxygen"/>
    <property type="evidence" value="ECO:0007669"/>
    <property type="project" value="InterPro"/>
</dbReference>
<dbReference type="EMBL" id="MU854835">
    <property type="protein sequence ID" value="KAK4031381.1"/>
    <property type="molecule type" value="Genomic_DNA"/>
</dbReference>
<evidence type="ECO:0000313" key="4">
    <source>
        <dbReference type="EMBL" id="KAK4031381.1"/>
    </source>
</evidence>
<dbReference type="SUPFAM" id="SSF51679">
    <property type="entry name" value="Bacterial luciferase-like"/>
    <property type="match status" value="1"/>
</dbReference>
<dbReference type="InterPro" id="IPR051260">
    <property type="entry name" value="Diverse_substr_monoxygenases"/>
</dbReference>
<dbReference type="GO" id="GO:0004497">
    <property type="term" value="F:monooxygenase activity"/>
    <property type="evidence" value="ECO:0007669"/>
    <property type="project" value="InterPro"/>
</dbReference>
<feature type="compositionally biased region" description="Basic and acidic residues" evidence="2">
    <location>
        <begin position="462"/>
        <end position="481"/>
    </location>
</feature>
<dbReference type="InterPro" id="IPR011251">
    <property type="entry name" value="Luciferase-like_dom"/>
</dbReference>
<dbReference type="PANTHER" id="PTHR30011">
    <property type="entry name" value="ALKANESULFONATE MONOOXYGENASE-RELATED"/>
    <property type="match status" value="1"/>
</dbReference>
<evidence type="ECO:0000256" key="2">
    <source>
        <dbReference type="SAM" id="MobiDB-lite"/>
    </source>
</evidence>
<dbReference type="PANTHER" id="PTHR30011:SF41">
    <property type="entry name" value="XENOBIOTIC COMPOUND MONOOXYGENASE, DSZA FAMILY (AFU_ORTHOLOGUE AFUA_3G15040)"/>
    <property type="match status" value="1"/>
</dbReference>
<dbReference type="NCBIfam" id="TIGR03860">
    <property type="entry name" value="FMN_nitrolo"/>
    <property type="match status" value="1"/>
</dbReference>
<name>A0AAN6P443_9PEZI</name>
<dbReference type="Pfam" id="PF00296">
    <property type="entry name" value="Bac_luciferase"/>
    <property type="match status" value="1"/>
</dbReference>
<dbReference type="PIRSF" id="PIRSF000337">
    <property type="entry name" value="NTA_MOA"/>
    <property type="match status" value="1"/>
</dbReference>
<dbReference type="Proteomes" id="UP001303115">
    <property type="component" value="Unassembled WGS sequence"/>
</dbReference>
<protein>
    <submittedName>
        <fullName evidence="4">Luciferase-like domain-containing protein</fullName>
    </submittedName>
</protein>
<gene>
    <name evidence="4" type="ORF">C8A01DRAFT_51518</name>
</gene>
<proteinExistence type="inferred from homology"/>
<dbReference type="Gene3D" id="3.20.20.30">
    <property type="entry name" value="Luciferase-like domain"/>
    <property type="match status" value="1"/>
</dbReference>
<evidence type="ECO:0000259" key="3">
    <source>
        <dbReference type="Pfam" id="PF00296"/>
    </source>
</evidence>
<keyword evidence="5" id="KW-1185">Reference proteome</keyword>
<comment type="caution">
    <text evidence="4">The sequence shown here is derived from an EMBL/GenBank/DDBJ whole genome shotgun (WGS) entry which is preliminary data.</text>
</comment>
<reference evidence="5" key="1">
    <citation type="journal article" date="2023" name="Mol. Phylogenet. Evol.">
        <title>Genome-scale phylogeny and comparative genomics of the fungal order Sordariales.</title>
        <authorList>
            <person name="Hensen N."/>
            <person name="Bonometti L."/>
            <person name="Westerberg I."/>
            <person name="Brannstrom I.O."/>
            <person name="Guillou S."/>
            <person name="Cros-Aarteil S."/>
            <person name="Calhoun S."/>
            <person name="Haridas S."/>
            <person name="Kuo A."/>
            <person name="Mondo S."/>
            <person name="Pangilinan J."/>
            <person name="Riley R."/>
            <person name="LaButti K."/>
            <person name="Andreopoulos B."/>
            <person name="Lipzen A."/>
            <person name="Chen C."/>
            <person name="Yan M."/>
            <person name="Daum C."/>
            <person name="Ng V."/>
            <person name="Clum A."/>
            <person name="Steindorff A."/>
            <person name="Ohm R.A."/>
            <person name="Martin F."/>
            <person name="Silar P."/>
            <person name="Natvig D.O."/>
            <person name="Lalanne C."/>
            <person name="Gautier V."/>
            <person name="Ament-Velasquez S.L."/>
            <person name="Kruys A."/>
            <person name="Hutchinson M.I."/>
            <person name="Powell A.J."/>
            <person name="Barry K."/>
            <person name="Miller A.N."/>
            <person name="Grigoriev I.V."/>
            <person name="Debuchy R."/>
            <person name="Gladieux P."/>
            <person name="Hiltunen Thoren M."/>
            <person name="Johannesson H."/>
        </authorList>
    </citation>
    <scope>NUCLEOTIDE SEQUENCE [LARGE SCALE GENOMIC DNA]</scope>
    <source>
        <strain evidence="5">CBS 284.82</strain>
    </source>
</reference>
<comment type="similarity">
    <text evidence="1">Belongs to the NtaA/SnaA/DszA monooxygenase family.</text>
</comment>
<organism evidence="4 5">
    <name type="scientific">Parachaetomium inaequale</name>
    <dbReference type="NCBI Taxonomy" id="2588326"/>
    <lineage>
        <taxon>Eukaryota</taxon>
        <taxon>Fungi</taxon>
        <taxon>Dikarya</taxon>
        <taxon>Ascomycota</taxon>
        <taxon>Pezizomycotina</taxon>
        <taxon>Sordariomycetes</taxon>
        <taxon>Sordariomycetidae</taxon>
        <taxon>Sordariales</taxon>
        <taxon>Chaetomiaceae</taxon>
        <taxon>Parachaetomium</taxon>
    </lineage>
</organism>
<dbReference type="InterPro" id="IPR016215">
    <property type="entry name" value="NTA_MOA"/>
</dbReference>
<feature type="domain" description="Luciferase-like" evidence="3">
    <location>
        <begin position="45"/>
        <end position="406"/>
    </location>
</feature>
<sequence>MADDTAPSRDGHQNNGKKQIILNAFVMNTPGHLSPGLWRHPRNRTDQYKKLSFWTDLAQLLDKANFHAIFIADTLGPYDVYKGPANVVPALASGAQFPVNDPLYLVPAMAAVTKNLTFGVTASLTYEKPYALARRLSTVDHLSDGRVAWNIVTSYLDSAARNHGLKEQIPHDERYAIAHEYMEVLYKLWEGSFRDDAVVADRENGIYIASDAVRQIHHKGKYFEVPGPHFCEPSPQRTPFLFQAGVSEAGNGFGGKHGEAIFVGGQTPEGVRVTVDNIRRVAQEERRDQNHIKIIVGINVLVAATDEEAWAKREEYLRYADQEGALALFGGWTGVDLSGYPDDEDFSFSDSPRVQGIVRRWAATVPGTDNLPWTKRRIVEYLSVGGLGAKVVGSAKTVADELEHWVEVSRVDGFNLAHVANPGTFEDIIEYLVPELQRRGLFRTKVEKDGATAREVFIGSRRLPEDHPGSRYKWRAGEKIPKYQAEQED</sequence>
<dbReference type="InterPro" id="IPR036661">
    <property type="entry name" value="Luciferase-like_sf"/>
</dbReference>